<dbReference type="PANTHER" id="PTHR45649">
    <property type="entry name" value="AMINO-ACID PERMEASE BAT1"/>
    <property type="match status" value="1"/>
</dbReference>
<feature type="transmembrane region" description="Helical" evidence="6">
    <location>
        <begin position="252"/>
        <end position="273"/>
    </location>
</feature>
<dbReference type="GO" id="GO:0016020">
    <property type="term" value="C:membrane"/>
    <property type="evidence" value="ECO:0007669"/>
    <property type="project" value="UniProtKB-SubCell"/>
</dbReference>
<evidence type="ECO:0000256" key="6">
    <source>
        <dbReference type="SAM" id="Phobius"/>
    </source>
</evidence>
<feature type="transmembrane region" description="Helical" evidence="6">
    <location>
        <begin position="136"/>
        <end position="164"/>
    </location>
</feature>
<dbReference type="Pfam" id="PF13520">
    <property type="entry name" value="AA_permease_2"/>
    <property type="match status" value="1"/>
</dbReference>
<evidence type="ECO:0000256" key="3">
    <source>
        <dbReference type="ARBA" id="ARBA00022692"/>
    </source>
</evidence>
<sequence>MGRHGDIQELAITTATKTSGPATATSEALEACNRYDKDDLSLTRLGKVPVLRRNFGFMSILGFSCTVLITWEGALILFLAGFMNGGPAGVIYGFIVIWIGNLSVFSTLSELVSMAPTSGGQYHWVAMLAPRSCGKFLSYITGWLTVAGWQAAVASGGYLTGTLIQGLIALTVPSYSPKSWHGTLLYWAVIFMAVFVNAVVSSLLPKFEGLILILHILGFFGILIPLIILGPHGNASDVFTTFLNEGGWPTQGISFCVGLLGNAFAFVGADGAFHMSEEIHNPSIVVPRSIMLSIVLNGIMGFAMIVALLFCLGNIDAALSTNTGYPFMEIFLQATNSVSGSATMAAIVTILALCATVGLLASTSRMFWSFARDRGLPCWQTLQKVDSRASVPIWSIAITTIISCLLALINIGSSTAFNDIVSLSIAGLYSSYLIAASLLLYRRCTGAIQLKSDSGNGLINTPGSRLCWGPWRIAGVFGIANNAFACLYLTFLLIFSFWPPTTPTTAKTMNYSSLVTGVVVIFSVGYYFAYARKEYKGPVVEVERDY</sequence>
<protein>
    <submittedName>
        <fullName evidence="7">GABA permease</fullName>
    </submittedName>
</protein>
<evidence type="ECO:0000313" key="8">
    <source>
        <dbReference type="Proteomes" id="UP000324767"/>
    </source>
</evidence>
<proteinExistence type="predicted"/>
<accession>A0A5M8PWE7</accession>
<dbReference type="PIRSF" id="PIRSF006060">
    <property type="entry name" value="AA_transporter"/>
    <property type="match status" value="1"/>
</dbReference>
<reference evidence="7 8" key="1">
    <citation type="submission" date="2019-09" db="EMBL/GenBank/DDBJ databases">
        <title>The hologenome of the rock-dwelling lichen Lasallia pustulata.</title>
        <authorList>
            <person name="Greshake Tzovaras B."/>
            <person name="Segers F."/>
            <person name="Bicker A."/>
            <person name="Dal Grande F."/>
            <person name="Otte J."/>
            <person name="Hankeln T."/>
            <person name="Schmitt I."/>
            <person name="Ebersberger I."/>
        </authorList>
    </citation>
    <scope>NUCLEOTIDE SEQUENCE [LARGE SCALE GENOMIC DNA]</scope>
    <source>
        <strain evidence="7">A1-1</strain>
    </source>
</reference>
<evidence type="ECO:0000313" key="7">
    <source>
        <dbReference type="EMBL" id="KAA6413947.1"/>
    </source>
</evidence>
<name>A0A5M8PWE7_9LECA</name>
<feature type="transmembrane region" description="Helical" evidence="6">
    <location>
        <begin position="294"/>
        <end position="315"/>
    </location>
</feature>
<keyword evidence="2" id="KW-0813">Transport</keyword>
<evidence type="ECO:0000256" key="2">
    <source>
        <dbReference type="ARBA" id="ARBA00022448"/>
    </source>
</evidence>
<dbReference type="OrthoDB" id="3257095at2759"/>
<feature type="transmembrane region" description="Helical" evidence="6">
    <location>
        <begin position="473"/>
        <end position="498"/>
    </location>
</feature>
<keyword evidence="5 6" id="KW-0472">Membrane</keyword>
<dbReference type="EMBL" id="VXIT01000003">
    <property type="protein sequence ID" value="KAA6413947.1"/>
    <property type="molecule type" value="Genomic_DNA"/>
</dbReference>
<dbReference type="GO" id="GO:0022857">
    <property type="term" value="F:transmembrane transporter activity"/>
    <property type="evidence" value="ECO:0007669"/>
    <property type="project" value="InterPro"/>
</dbReference>
<feature type="transmembrane region" description="Helical" evidence="6">
    <location>
        <begin position="421"/>
        <end position="441"/>
    </location>
</feature>
<organism evidence="7 8">
    <name type="scientific">Lasallia pustulata</name>
    <dbReference type="NCBI Taxonomy" id="136370"/>
    <lineage>
        <taxon>Eukaryota</taxon>
        <taxon>Fungi</taxon>
        <taxon>Dikarya</taxon>
        <taxon>Ascomycota</taxon>
        <taxon>Pezizomycotina</taxon>
        <taxon>Lecanoromycetes</taxon>
        <taxon>OSLEUM clade</taxon>
        <taxon>Umbilicariomycetidae</taxon>
        <taxon>Umbilicariales</taxon>
        <taxon>Umbilicariaceae</taxon>
        <taxon>Lasallia</taxon>
    </lineage>
</organism>
<dbReference type="InterPro" id="IPR002293">
    <property type="entry name" value="AA/rel_permease1"/>
</dbReference>
<comment type="caution">
    <text evidence="7">The sequence shown here is derived from an EMBL/GenBank/DDBJ whole genome shotgun (WGS) entry which is preliminary data.</text>
</comment>
<keyword evidence="4 6" id="KW-1133">Transmembrane helix</keyword>
<feature type="transmembrane region" description="Helical" evidence="6">
    <location>
        <begin position="389"/>
        <end position="409"/>
    </location>
</feature>
<evidence type="ECO:0000256" key="5">
    <source>
        <dbReference type="ARBA" id="ARBA00023136"/>
    </source>
</evidence>
<keyword evidence="3 6" id="KW-0812">Transmembrane</keyword>
<dbReference type="PANTHER" id="PTHR45649:SF1">
    <property type="entry name" value="TRANSPORTER, PUTATIVE (EUROFUNG)-RELATED"/>
    <property type="match status" value="1"/>
</dbReference>
<feature type="transmembrane region" description="Helical" evidence="6">
    <location>
        <begin position="510"/>
        <end position="529"/>
    </location>
</feature>
<dbReference type="Gene3D" id="1.20.1740.10">
    <property type="entry name" value="Amino acid/polyamine transporter I"/>
    <property type="match status" value="1"/>
</dbReference>
<evidence type="ECO:0000256" key="1">
    <source>
        <dbReference type="ARBA" id="ARBA00004141"/>
    </source>
</evidence>
<dbReference type="Proteomes" id="UP000324767">
    <property type="component" value="Unassembled WGS sequence"/>
</dbReference>
<feature type="transmembrane region" description="Helical" evidence="6">
    <location>
        <begin position="184"/>
        <end position="204"/>
    </location>
</feature>
<gene>
    <name evidence="7" type="ORF">FRX48_02309</name>
</gene>
<evidence type="ECO:0000256" key="4">
    <source>
        <dbReference type="ARBA" id="ARBA00022989"/>
    </source>
</evidence>
<feature type="transmembrane region" description="Helical" evidence="6">
    <location>
        <begin position="211"/>
        <end position="232"/>
    </location>
</feature>
<feature type="transmembrane region" description="Helical" evidence="6">
    <location>
        <begin position="344"/>
        <end position="368"/>
    </location>
</feature>
<comment type="subcellular location">
    <subcellularLocation>
        <location evidence="1">Membrane</location>
        <topology evidence="1">Multi-pass membrane protein</topology>
    </subcellularLocation>
</comment>
<dbReference type="AlphaFoldDB" id="A0A5M8PWE7"/>
<feature type="transmembrane region" description="Helical" evidence="6">
    <location>
        <begin position="55"/>
        <end position="83"/>
    </location>
</feature>
<feature type="transmembrane region" description="Helical" evidence="6">
    <location>
        <begin position="89"/>
        <end position="115"/>
    </location>
</feature>